<dbReference type="Gene3D" id="3.50.50.60">
    <property type="entry name" value="FAD/NAD(P)-binding domain"/>
    <property type="match status" value="1"/>
</dbReference>
<evidence type="ECO:0000256" key="4">
    <source>
        <dbReference type="ARBA" id="ARBA00047707"/>
    </source>
</evidence>
<protein>
    <recommendedName>
        <fullName evidence="3">indole-3-pyruvate monooxygenase</fullName>
        <ecNumber evidence="3">1.14.13.168</ecNumber>
    </recommendedName>
</protein>
<keyword evidence="2" id="KW-0560">Oxidoreductase</keyword>
<dbReference type="PANTHER" id="PTHR43539:SF42">
    <property type="entry name" value="OS01G0273800 PROTEIN"/>
    <property type="match status" value="1"/>
</dbReference>
<organism evidence="5">
    <name type="scientific">Aegilops tauschii</name>
    <name type="common">Tausch's goatgrass</name>
    <name type="synonym">Aegilops squarrosa</name>
    <dbReference type="NCBI Taxonomy" id="37682"/>
    <lineage>
        <taxon>Eukaryota</taxon>
        <taxon>Viridiplantae</taxon>
        <taxon>Streptophyta</taxon>
        <taxon>Embryophyta</taxon>
        <taxon>Tracheophyta</taxon>
        <taxon>Spermatophyta</taxon>
        <taxon>Magnoliopsida</taxon>
        <taxon>Liliopsida</taxon>
        <taxon>Poales</taxon>
        <taxon>Poaceae</taxon>
        <taxon>BOP clade</taxon>
        <taxon>Pooideae</taxon>
        <taxon>Triticodae</taxon>
        <taxon>Triticeae</taxon>
        <taxon>Triticinae</taxon>
        <taxon>Aegilops</taxon>
    </lineage>
</organism>
<evidence type="ECO:0000313" key="5">
    <source>
        <dbReference type="EnsemblPlants" id="EMT00196"/>
    </source>
</evidence>
<evidence type="ECO:0000256" key="1">
    <source>
        <dbReference type="ARBA" id="ARBA00009183"/>
    </source>
</evidence>
<comment type="similarity">
    <text evidence="1">Belongs to the FMO family.</text>
</comment>
<reference evidence="5" key="1">
    <citation type="submission" date="2015-06" db="UniProtKB">
        <authorList>
            <consortium name="EnsemblPlants"/>
        </authorList>
    </citation>
    <scope>IDENTIFICATION</scope>
</reference>
<dbReference type="Pfam" id="PF13738">
    <property type="entry name" value="Pyr_redox_3"/>
    <property type="match status" value="1"/>
</dbReference>
<dbReference type="PANTHER" id="PTHR43539">
    <property type="entry name" value="FLAVIN-BINDING MONOOXYGENASE-LIKE PROTEIN (AFU_ORTHOLOGUE AFUA_4G09220)"/>
    <property type="match status" value="1"/>
</dbReference>
<dbReference type="EC" id="1.14.13.168" evidence="3"/>
<dbReference type="GO" id="GO:0050660">
    <property type="term" value="F:flavin adenine dinucleotide binding"/>
    <property type="evidence" value="ECO:0007669"/>
    <property type="project" value="TreeGrafter"/>
</dbReference>
<dbReference type="InterPro" id="IPR036188">
    <property type="entry name" value="FAD/NAD-bd_sf"/>
</dbReference>
<evidence type="ECO:0000256" key="3">
    <source>
        <dbReference type="ARBA" id="ARBA00039148"/>
    </source>
</evidence>
<sequence length="223" mass="24251">MAQAAEGEKPREEEEHEEEVMHACEYKTGKGMEGKAVLVVGSGNSGMEIAYDLAEAGAATSIIVRSEGLFGCYQKFANDICDVSPCDQGDLERGDDAIQIHTPAYPVVDVGTYAKIKTGEIQVLPAMKTVDGNVVEFADGKRHPFDAIVFATGYRSTTKKWLKSDDGLIGEDGMARRSYPEHWKGENGLYCAGMVRRGLYGSCEDAESIAEDISKKKKKPDQA</sequence>
<proteinExistence type="inferred from homology"/>
<evidence type="ECO:0000256" key="2">
    <source>
        <dbReference type="ARBA" id="ARBA00023002"/>
    </source>
</evidence>
<dbReference type="InterPro" id="IPR050982">
    <property type="entry name" value="Auxin_biosynth/cation_transpt"/>
</dbReference>
<dbReference type="GO" id="GO:0103075">
    <property type="term" value="F:indole-3-pyruvate monooxygenase activity"/>
    <property type="evidence" value="ECO:0007669"/>
    <property type="project" value="UniProtKB-EC"/>
</dbReference>
<name>N1QRM4_AEGTA</name>
<dbReference type="SUPFAM" id="SSF51971">
    <property type="entry name" value="Nucleotide-binding domain"/>
    <property type="match status" value="1"/>
</dbReference>
<dbReference type="AlphaFoldDB" id="N1QRM4"/>
<comment type="catalytic activity">
    <reaction evidence="4">
        <text>indole-3-pyruvate + NADPH + O2 + H(+) = (indol-3-yl)acetate + CO2 + NADP(+) + H2O</text>
        <dbReference type="Rhea" id="RHEA:34331"/>
        <dbReference type="ChEBI" id="CHEBI:15377"/>
        <dbReference type="ChEBI" id="CHEBI:15378"/>
        <dbReference type="ChEBI" id="CHEBI:15379"/>
        <dbReference type="ChEBI" id="CHEBI:16526"/>
        <dbReference type="ChEBI" id="CHEBI:17640"/>
        <dbReference type="ChEBI" id="CHEBI:30854"/>
        <dbReference type="ChEBI" id="CHEBI:57783"/>
        <dbReference type="ChEBI" id="CHEBI:58349"/>
        <dbReference type="EC" id="1.14.13.168"/>
    </reaction>
</comment>
<accession>N1QRM4</accession>
<dbReference type="SUPFAM" id="SSF51905">
    <property type="entry name" value="FAD/NAD(P)-binding domain"/>
    <property type="match status" value="1"/>
</dbReference>
<dbReference type="EnsemblPlants" id="EMT00196">
    <property type="protein sequence ID" value="EMT00196"/>
    <property type="gene ID" value="F775_20724"/>
</dbReference>